<reference evidence="7" key="1">
    <citation type="submission" date="2021-10" db="EMBL/GenBank/DDBJ databases">
        <authorList>
            <person name="Lyu M."/>
            <person name="Wang X."/>
            <person name="Meng X."/>
            <person name="Xu K."/>
        </authorList>
    </citation>
    <scope>NUCLEOTIDE SEQUENCE</scope>
    <source>
        <strain evidence="7">A6</strain>
    </source>
</reference>
<dbReference type="InterPro" id="IPR036890">
    <property type="entry name" value="HATPase_C_sf"/>
</dbReference>
<dbReference type="PANTHER" id="PTHR24421">
    <property type="entry name" value="NITRATE/NITRITE SENSOR PROTEIN NARX-RELATED"/>
    <property type="match status" value="1"/>
</dbReference>
<dbReference type="GO" id="GO:0016301">
    <property type="term" value="F:kinase activity"/>
    <property type="evidence" value="ECO:0007669"/>
    <property type="project" value="UniProtKB-KW"/>
</dbReference>
<dbReference type="Gene3D" id="3.30.565.10">
    <property type="entry name" value="Histidine kinase-like ATPase, C-terminal domain"/>
    <property type="match status" value="1"/>
</dbReference>
<dbReference type="InterPro" id="IPR050482">
    <property type="entry name" value="Sensor_HK_TwoCompSys"/>
</dbReference>
<accession>A0ABS8JGW6</accession>
<protein>
    <submittedName>
        <fullName evidence="7">Sensor histidine kinase</fullName>
    </submittedName>
</protein>
<proteinExistence type="predicted"/>
<keyword evidence="3" id="KW-0902">Two-component regulatory system</keyword>
<dbReference type="Gene3D" id="1.20.5.1930">
    <property type="match status" value="1"/>
</dbReference>
<dbReference type="PANTHER" id="PTHR24421:SF63">
    <property type="entry name" value="SENSOR HISTIDINE KINASE DESK"/>
    <property type="match status" value="1"/>
</dbReference>
<keyword evidence="2 7" id="KW-0418">Kinase</keyword>
<evidence type="ECO:0000256" key="3">
    <source>
        <dbReference type="ARBA" id="ARBA00023012"/>
    </source>
</evidence>
<dbReference type="RefSeq" id="WP_230526429.1">
    <property type="nucleotide sequence ID" value="NZ_JAJGAK010000001.1"/>
</dbReference>
<organism evidence="7 8">
    <name type="scientific">Noviluteimonas lactosilytica</name>
    <dbReference type="NCBI Taxonomy" id="2888523"/>
    <lineage>
        <taxon>Bacteria</taxon>
        <taxon>Pseudomonadati</taxon>
        <taxon>Pseudomonadota</taxon>
        <taxon>Gammaproteobacteria</taxon>
        <taxon>Lysobacterales</taxon>
        <taxon>Lysobacteraceae</taxon>
        <taxon>Noviluteimonas</taxon>
    </lineage>
</organism>
<comment type="caution">
    <text evidence="7">The sequence shown here is derived from an EMBL/GenBank/DDBJ whole genome shotgun (WGS) entry which is preliminary data.</text>
</comment>
<dbReference type="Pfam" id="PF02518">
    <property type="entry name" value="HATPase_c"/>
    <property type="match status" value="1"/>
</dbReference>
<name>A0ABS8JGW6_9GAMM</name>
<gene>
    <name evidence="7" type="ORF">LK996_07155</name>
</gene>
<dbReference type="EMBL" id="JAJGAK010000001">
    <property type="protein sequence ID" value="MCC8362853.1"/>
    <property type="molecule type" value="Genomic_DNA"/>
</dbReference>
<evidence type="ECO:0000256" key="1">
    <source>
        <dbReference type="ARBA" id="ARBA00022679"/>
    </source>
</evidence>
<dbReference type="CDD" id="cd16917">
    <property type="entry name" value="HATPase_UhpB-NarQ-NarX-like"/>
    <property type="match status" value="1"/>
</dbReference>
<feature type="transmembrane region" description="Helical" evidence="4">
    <location>
        <begin position="67"/>
        <end position="87"/>
    </location>
</feature>
<feature type="domain" description="Signal transduction histidine kinase subgroup 3 dimerisation and phosphoacceptor" evidence="6">
    <location>
        <begin position="203"/>
        <end position="269"/>
    </location>
</feature>
<feature type="transmembrane region" description="Helical" evidence="4">
    <location>
        <begin position="136"/>
        <end position="154"/>
    </location>
</feature>
<evidence type="ECO:0000313" key="8">
    <source>
        <dbReference type="Proteomes" id="UP001165293"/>
    </source>
</evidence>
<dbReference type="Proteomes" id="UP001165293">
    <property type="component" value="Unassembled WGS sequence"/>
</dbReference>
<feature type="transmembrane region" description="Helical" evidence="4">
    <location>
        <begin position="160"/>
        <end position="177"/>
    </location>
</feature>
<keyword evidence="4" id="KW-1133">Transmembrane helix</keyword>
<feature type="domain" description="Histidine kinase/HSP90-like ATPase" evidence="5">
    <location>
        <begin position="302"/>
        <end position="385"/>
    </location>
</feature>
<feature type="transmembrane region" description="Helical" evidence="4">
    <location>
        <begin position="99"/>
        <end position="124"/>
    </location>
</feature>
<sequence>MHAEAHPTSANPAARLFARLGFAPAPDSIAAEARRIGRSPLKEGVHLLWSFWVFVTPMMGGRYSWKWLVLTLVSYPIFVALYAKVFVAPRRHANWYPLGMAALCFVLMPWYPSGISYYVFGCVMANAGRRAHFPSWFAQWALLTAIFIGLGWWIGYPWQVTVWMPIMTLIIGAIVNVERSSEQKDVALRLSQDEVRRLAATAERERIGRDLHDLLGHTLSLITLKLELARKLHERDPPGSLRELEEAERVARHALAEVRSAVTGIRNADLAAELASARLLLESSRVHLEYGAPPAGLPPDIERGLALVLREAATNIARHANATRARIAFDTDARSVSMCVEDDGRGGVSVDGNGLAGMRDRVRALDGTLSIESPRGGGTKVLVRVGVPA</sequence>
<dbReference type="Pfam" id="PF07730">
    <property type="entry name" value="HisKA_3"/>
    <property type="match status" value="1"/>
</dbReference>
<evidence type="ECO:0000256" key="2">
    <source>
        <dbReference type="ARBA" id="ARBA00022777"/>
    </source>
</evidence>
<keyword evidence="4" id="KW-0472">Membrane</keyword>
<keyword evidence="8" id="KW-1185">Reference proteome</keyword>
<keyword evidence="4" id="KW-0812">Transmembrane</keyword>
<dbReference type="InterPro" id="IPR003594">
    <property type="entry name" value="HATPase_dom"/>
</dbReference>
<evidence type="ECO:0000259" key="6">
    <source>
        <dbReference type="Pfam" id="PF07730"/>
    </source>
</evidence>
<dbReference type="SUPFAM" id="SSF55874">
    <property type="entry name" value="ATPase domain of HSP90 chaperone/DNA topoisomerase II/histidine kinase"/>
    <property type="match status" value="1"/>
</dbReference>
<dbReference type="InterPro" id="IPR011712">
    <property type="entry name" value="Sig_transdc_His_kin_sub3_dim/P"/>
</dbReference>
<evidence type="ECO:0000313" key="7">
    <source>
        <dbReference type="EMBL" id="MCC8362853.1"/>
    </source>
</evidence>
<keyword evidence="1" id="KW-0808">Transferase</keyword>
<evidence type="ECO:0000256" key="4">
    <source>
        <dbReference type="SAM" id="Phobius"/>
    </source>
</evidence>
<evidence type="ECO:0000259" key="5">
    <source>
        <dbReference type="Pfam" id="PF02518"/>
    </source>
</evidence>